<dbReference type="PROSITE" id="PS00061">
    <property type="entry name" value="ADH_SHORT"/>
    <property type="match status" value="1"/>
</dbReference>
<proteinExistence type="inferred from homology"/>
<keyword evidence="2 3" id="KW-0560">Oxidoreductase</keyword>
<sequence length="248" mass="25566">MGRLSGKKAIFIGAATGIGRVTAAKFVEEGASLVILDINAGAGAASAAEAGAGFVQCDISNEESVAAAIRQAAEQLGGIDILVNNAALQYSGEVTSFDVGLWDRIFAVNTRGVFLACKYAVPYLEKSKAASIVSTASLAGLRGGPGMTAYSATKGAVIAFTTALAMELAPKKIRVNAICPGWVDTPFNGPAIDFMGGTKVQEEVIRQIVPLGRQGVPAEIAPLFVYLASDESIFMTAQSIVIDGGVYN</sequence>
<dbReference type="RefSeq" id="WP_124085279.1">
    <property type="nucleotide sequence ID" value="NZ_UXAW01000045.1"/>
</dbReference>
<gene>
    <name evidence="3" type="primary">cpnA_2</name>
    <name evidence="3" type="ORF">XINFAN_00849</name>
</gene>
<evidence type="ECO:0000313" key="3">
    <source>
        <dbReference type="EMBL" id="VDC22679.1"/>
    </source>
</evidence>
<dbReference type="Proteomes" id="UP000277498">
    <property type="component" value="Unassembled WGS sequence"/>
</dbReference>
<dbReference type="GO" id="GO:0055041">
    <property type="term" value="F:cyclopentanol dehydrogenase activity"/>
    <property type="evidence" value="ECO:0007669"/>
    <property type="project" value="UniProtKB-EC"/>
</dbReference>
<dbReference type="FunFam" id="3.40.50.720:FF:000084">
    <property type="entry name" value="Short-chain dehydrogenase reductase"/>
    <property type="match status" value="1"/>
</dbReference>
<reference evidence="3 4" key="1">
    <citation type="submission" date="2018-11" db="EMBL/GenBank/DDBJ databases">
        <authorList>
            <person name="Criscuolo A."/>
        </authorList>
    </citation>
    <scope>NUCLEOTIDE SEQUENCE [LARGE SCALE GENOMIC DNA]</scope>
    <source>
        <strain evidence="3">ACIP111625</strain>
    </source>
</reference>
<evidence type="ECO:0000256" key="2">
    <source>
        <dbReference type="ARBA" id="ARBA00023002"/>
    </source>
</evidence>
<dbReference type="Pfam" id="PF13561">
    <property type="entry name" value="adh_short_C2"/>
    <property type="match status" value="1"/>
</dbReference>
<dbReference type="InterPro" id="IPR002347">
    <property type="entry name" value="SDR_fam"/>
</dbReference>
<dbReference type="InterPro" id="IPR036291">
    <property type="entry name" value="NAD(P)-bd_dom_sf"/>
</dbReference>
<evidence type="ECO:0000313" key="4">
    <source>
        <dbReference type="Proteomes" id="UP000277498"/>
    </source>
</evidence>
<dbReference type="PRINTS" id="PR00081">
    <property type="entry name" value="GDHRDH"/>
</dbReference>
<dbReference type="Gene3D" id="3.40.50.720">
    <property type="entry name" value="NAD(P)-binding Rossmann-like Domain"/>
    <property type="match status" value="1"/>
</dbReference>
<organism evidence="3 4">
    <name type="scientific">Pseudogemmobacter humi</name>
    <dbReference type="NCBI Taxonomy" id="2483812"/>
    <lineage>
        <taxon>Bacteria</taxon>
        <taxon>Pseudomonadati</taxon>
        <taxon>Pseudomonadota</taxon>
        <taxon>Alphaproteobacteria</taxon>
        <taxon>Rhodobacterales</taxon>
        <taxon>Paracoccaceae</taxon>
        <taxon>Pseudogemmobacter</taxon>
    </lineage>
</organism>
<dbReference type="PANTHER" id="PTHR24321">
    <property type="entry name" value="DEHYDROGENASES, SHORT CHAIN"/>
    <property type="match status" value="1"/>
</dbReference>
<dbReference type="EC" id="1.1.1.163" evidence="3"/>
<dbReference type="CDD" id="cd05233">
    <property type="entry name" value="SDR_c"/>
    <property type="match status" value="1"/>
</dbReference>
<accession>A0A3P5X3J8</accession>
<dbReference type="PRINTS" id="PR00080">
    <property type="entry name" value="SDRFAMILY"/>
</dbReference>
<evidence type="ECO:0000256" key="1">
    <source>
        <dbReference type="ARBA" id="ARBA00006484"/>
    </source>
</evidence>
<name>A0A3P5X3J8_9RHOB</name>
<dbReference type="NCBIfam" id="NF005559">
    <property type="entry name" value="PRK07231.1"/>
    <property type="match status" value="1"/>
</dbReference>
<dbReference type="AlphaFoldDB" id="A0A3P5X3J8"/>
<dbReference type="SUPFAM" id="SSF51735">
    <property type="entry name" value="NAD(P)-binding Rossmann-fold domains"/>
    <property type="match status" value="1"/>
</dbReference>
<dbReference type="PANTHER" id="PTHR24321:SF8">
    <property type="entry name" value="ESTRADIOL 17-BETA-DEHYDROGENASE 8-RELATED"/>
    <property type="match status" value="1"/>
</dbReference>
<keyword evidence="4" id="KW-1185">Reference proteome</keyword>
<dbReference type="InterPro" id="IPR020904">
    <property type="entry name" value="Sc_DH/Rdtase_CS"/>
</dbReference>
<dbReference type="OrthoDB" id="7745792at2"/>
<comment type="similarity">
    <text evidence="1">Belongs to the short-chain dehydrogenases/reductases (SDR) family.</text>
</comment>
<protein>
    <submittedName>
        <fullName evidence="3">Cyclopentanol dehydrogenase</fullName>
        <ecNumber evidence="3">1.1.1.163</ecNumber>
    </submittedName>
</protein>
<dbReference type="EMBL" id="UXAW01000045">
    <property type="protein sequence ID" value="VDC22679.1"/>
    <property type="molecule type" value="Genomic_DNA"/>
</dbReference>